<evidence type="ECO:0000313" key="4">
    <source>
        <dbReference type="Proteomes" id="UP000308018"/>
    </source>
</evidence>
<reference evidence="1" key="2">
    <citation type="submission" date="2016-07" db="EMBL/GenBank/DDBJ databases">
        <authorList>
            <person name="Wan K."/>
            <person name="Booth B."/>
            <person name="Spirohn K."/>
            <person name="Hao T."/>
            <person name="Hu Y."/>
            <person name="Calderwood M."/>
            <person name="Hill D."/>
            <person name="Mohr S."/>
            <person name="Vidal M."/>
            <person name="Celniker S."/>
            <person name="Perrimon N."/>
        </authorList>
    </citation>
    <scope>NUCLEOTIDE SEQUENCE</scope>
    <source>
        <strain evidence="1">10N.222.48.A2</strain>
    </source>
</reference>
<reference evidence="2 4" key="4">
    <citation type="submission" date="2019-04" db="EMBL/GenBank/DDBJ databases">
        <title>A reverse ecology approach based on a biological definition of microbial populations.</title>
        <authorList>
            <person name="Arevalo P."/>
            <person name="Vaninsberghe D."/>
            <person name="Elsherbini J."/>
            <person name="Gore J."/>
            <person name="Polz M."/>
        </authorList>
    </citation>
    <scope>NUCLEOTIDE SEQUENCE [LARGE SCALE GENOMIC DNA]</scope>
    <source>
        <strain evidence="2 4">10N.222.45.A8</strain>
    </source>
</reference>
<evidence type="ECO:0000313" key="1">
    <source>
        <dbReference type="EMBL" id="PMP17779.1"/>
    </source>
</evidence>
<dbReference type="Gene3D" id="3.40.50.620">
    <property type="entry name" value="HUPs"/>
    <property type="match status" value="1"/>
</dbReference>
<sequence length="1125" mass="128047">MIDLFDRTGKLNLVNVVDSKLRERHIFLHGLFIDAVNSVIEALIDGAVYSVPLSHGKDSSLTLIIVLEAYKRAIKAGLIEADRPLISYCTNTKSESIIMNMFSSFAGKKLVMYAKESGINLNYQQISPQLSDEFFIRWASASKLIPSPLRAGDCSVILKVGPAEKHLAKVLSKLPNKFKSVHIALGSRNKESSRRSENMNKMQLSNKIVKIERSGIAKNLFQVAPIAELTNDDVFELLALIGAHPISKWTIDVNIESYMSNFGLLLELYGNGSNDVCELVIGKTQSSSCSGTARFGCFTCTMSKYENSGIETAKYPRYSLLGAEKALRLRDWLFRIGNTNNKNRAFHAKAYDEVGLNRILLQPNILKSHFLEKIIWYASQLTADSIKAAKDFAEHVENNTLEQHEGYSDILNDPNIAQATKNEFLDMYVSEAQIPQFNVFSERHAILLSAKWAIDGITALPYRPLKIWKMVTEQGKSLSWPKTHNEIEALGGRIELDRTLPNPVALKTMHENTNTNMDFINMNTPLIEYFSLPQHFLGGLVEQDMNCSIKSTSKESIDLNASYQAYLSIDDRKEGEIIGSIRLDSRSVYIRLNNIQISNVTSPQSNLSMKLKDNIKAELINIAHSNLIDHFEHFDDKTRHMLDVEVMELLNKEVHAINSNAGKASVSIPYLKPIKVGQVARTSPIKVSRIKEASPRVILKKKNGIIFGNSRVRSYPLNLEPILKDRSILDIKVLKPHFESTLESTLINYQATINNTTDDILNVLNIDVDNELFSLWKWNGGMERALRQHDHYLEFWMNSRSESPAYRFRKFNGYQVITDLFGEGGLQVKSTYKKVFIEHLKRTWLFNEIGAYDFANSKISDLNSHPDVVDMKTHRDDKAKILINVRKIRNEKRKKYKPMMDGVGRINSVAQAVKDFIEMNLDYSRMHILCGFDARANCVFFDNPATLSQRESTYRTWLLMYQDKFVDIDTLIECLIGRKIAKEIKESKEYPRLMKVVKSLKFSRKLLESVEIKKHYEAAIEDLSKFNEKLTAIGHSKADLEVLKSQYSALMIKYHIDPEKYFNFNTENRQNKQNLAHRVISIIDHLKLSTEMANVAEMNVSKLLEQSGKYGVKSMSLEDKLLAVS</sequence>
<gene>
    <name evidence="1" type="ORF">BCS92_05065</name>
    <name evidence="2" type="ORF">FC057_22785</name>
</gene>
<protein>
    <recommendedName>
        <fullName evidence="5">Phosphoadenosine phosphosulphate reductase domain-containing protein</fullName>
    </recommendedName>
</protein>
<organism evidence="1 3">
    <name type="scientific">Vibrio tasmaniensis</name>
    <dbReference type="NCBI Taxonomy" id="212663"/>
    <lineage>
        <taxon>Bacteria</taxon>
        <taxon>Pseudomonadati</taxon>
        <taxon>Pseudomonadota</taxon>
        <taxon>Gammaproteobacteria</taxon>
        <taxon>Vibrionales</taxon>
        <taxon>Vibrionaceae</taxon>
        <taxon>Vibrio</taxon>
    </lineage>
</organism>
<dbReference type="EMBL" id="MDBP01000014">
    <property type="protein sequence ID" value="PMP17779.1"/>
    <property type="molecule type" value="Genomic_DNA"/>
</dbReference>
<dbReference type="Proteomes" id="UP000235579">
    <property type="component" value="Unassembled WGS sequence"/>
</dbReference>
<comment type="caution">
    <text evidence="1">The sequence shown here is derived from an EMBL/GenBank/DDBJ whole genome shotgun (WGS) entry which is preliminary data.</text>
</comment>
<dbReference type="SUPFAM" id="SSF52402">
    <property type="entry name" value="Adenine nucleotide alpha hydrolases-like"/>
    <property type="match status" value="1"/>
</dbReference>
<dbReference type="InterPro" id="IPR014729">
    <property type="entry name" value="Rossmann-like_a/b/a_fold"/>
</dbReference>
<dbReference type="RefSeq" id="WP_102257426.1">
    <property type="nucleotide sequence ID" value="NZ_MDBG01000002.1"/>
</dbReference>
<accession>A0A2N7NN96</accession>
<dbReference type="Proteomes" id="UP000308018">
    <property type="component" value="Unassembled WGS sequence"/>
</dbReference>
<dbReference type="EMBL" id="SYVV01000043">
    <property type="protein sequence ID" value="TKG28017.1"/>
    <property type="molecule type" value="Genomic_DNA"/>
</dbReference>
<evidence type="ECO:0000313" key="2">
    <source>
        <dbReference type="EMBL" id="TKG28017.1"/>
    </source>
</evidence>
<reference evidence="1" key="3">
    <citation type="journal article" date="2018" name="Nature">
        <title>A major lineage of non-tailed dsDNA viruses as unrecognized killers of marine bacteria.</title>
        <authorList>
            <person name="Kauffman K.M."/>
            <person name="Hussain F.A."/>
            <person name="Yang J."/>
            <person name="Arevalo P."/>
            <person name="Brown J.M."/>
            <person name="Chang W.K."/>
            <person name="VanInsberghe D."/>
            <person name="Elsherbini J."/>
            <person name="Sharma R.S."/>
            <person name="Cutler M.B."/>
            <person name="Kelly L."/>
            <person name="Polz M.F."/>
        </authorList>
    </citation>
    <scope>NUCLEOTIDE SEQUENCE</scope>
    <source>
        <strain evidence="1">10N.222.48.A2</strain>
    </source>
</reference>
<reference evidence="3" key="1">
    <citation type="submission" date="2016-07" db="EMBL/GenBank/DDBJ databases">
        <title>Nontailed viruses are major unrecognized killers of bacteria in the ocean.</title>
        <authorList>
            <person name="Kauffman K."/>
            <person name="Hussain F."/>
            <person name="Yang J."/>
            <person name="Arevalo P."/>
            <person name="Brown J."/>
            <person name="Cutler M."/>
            <person name="Kelly L."/>
            <person name="Polz M.F."/>
        </authorList>
    </citation>
    <scope>NUCLEOTIDE SEQUENCE [LARGE SCALE GENOMIC DNA]</scope>
    <source>
        <strain evidence="3">10N.222.48.A2</strain>
    </source>
</reference>
<dbReference type="AlphaFoldDB" id="A0A2N7NN96"/>
<proteinExistence type="predicted"/>
<evidence type="ECO:0000313" key="3">
    <source>
        <dbReference type="Proteomes" id="UP000235579"/>
    </source>
</evidence>
<evidence type="ECO:0008006" key="5">
    <source>
        <dbReference type="Google" id="ProtNLM"/>
    </source>
</evidence>
<name>A0A2N7NN96_9VIBR</name>